<comment type="caution">
    <text evidence="7">The sequence shown here is derived from an EMBL/GenBank/DDBJ whole genome shotgun (WGS) entry which is preliminary data.</text>
</comment>
<dbReference type="GO" id="GO:0000166">
    <property type="term" value="F:nucleotide binding"/>
    <property type="evidence" value="ECO:0007669"/>
    <property type="project" value="UniProtKB-KW"/>
</dbReference>
<dbReference type="Pfam" id="PF12637">
    <property type="entry name" value="TSCPD"/>
    <property type="match status" value="1"/>
</dbReference>
<evidence type="ECO:0000256" key="1">
    <source>
        <dbReference type="ARBA" id="ARBA00007405"/>
    </source>
</evidence>
<comment type="catalytic activity">
    <reaction evidence="5">
        <text>a 2'-deoxyribonucleoside 5'-diphosphate + [thioredoxin]-disulfide + H2O = a ribonucleoside 5'-diphosphate + [thioredoxin]-dithiol</text>
        <dbReference type="Rhea" id="RHEA:23252"/>
        <dbReference type="Rhea" id="RHEA-COMP:10698"/>
        <dbReference type="Rhea" id="RHEA-COMP:10700"/>
        <dbReference type="ChEBI" id="CHEBI:15377"/>
        <dbReference type="ChEBI" id="CHEBI:29950"/>
        <dbReference type="ChEBI" id="CHEBI:50058"/>
        <dbReference type="ChEBI" id="CHEBI:57930"/>
        <dbReference type="ChEBI" id="CHEBI:73316"/>
        <dbReference type="EC" id="1.17.4.1"/>
    </reaction>
</comment>
<evidence type="ECO:0000259" key="6">
    <source>
        <dbReference type="Pfam" id="PF12637"/>
    </source>
</evidence>
<dbReference type="EC" id="1.17.4.1" evidence="2"/>
<dbReference type="GO" id="GO:0004748">
    <property type="term" value="F:ribonucleoside-diphosphate reductase activity, thioredoxin disulfide as acceptor"/>
    <property type="evidence" value="ECO:0007669"/>
    <property type="project" value="UniProtKB-EC"/>
</dbReference>
<dbReference type="EMBL" id="BOPZ01000008">
    <property type="protein sequence ID" value="GIM28668.1"/>
    <property type="molecule type" value="Genomic_DNA"/>
</dbReference>
<evidence type="ECO:0000256" key="4">
    <source>
        <dbReference type="ARBA" id="ARBA00022741"/>
    </source>
</evidence>
<keyword evidence="4" id="KW-0547">Nucleotide-binding</keyword>
<accession>A0A919VLJ7</accession>
<dbReference type="GO" id="GO:0071897">
    <property type="term" value="P:DNA biosynthetic process"/>
    <property type="evidence" value="ECO:0007669"/>
    <property type="project" value="UniProtKB-KW"/>
</dbReference>
<name>A0A919VLJ7_9CLOT</name>
<dbReference type="InterPro" id="IPR023806">
    <property type="entry name" value="CHP03905"/>
</dbReference>
<evidence type="ECO:0000313" key="7">
    <source>
        <dbReference type="EMBL" id="GIM28668.1"/>
    </source>
</evidence>
<dbReference type="RefSeq" id="WP_212903391.1">
    <property type="nucleotide sequence ID" value="NZ_BOPZ01000008.1"/>
</dbReference>
<evidence type="ECO:0000256" key="5">
    <source>
        <dbReference type="ARBA" id="ARBA00047754"/>
    </source>
</evidence>
<evidence type="ECO:0000256" key="3">
    <source>
        <dbReference type="ARBA" id="ARBA00022634"/>
    </source>
</evidence>
<comment type="similarity">
    <text evidence="1">Belongs to the ribonucleoside diphosphate reductase class-2 family.</text>
</comment>
<proteinExistence type="inferred from homology"/>
<protein>
    <recommendedName>
        <fullName evidence="2">ribonucleoside-diphosphate reductase</fullName>
        <ecNumber evidence="2">1.17.4.1</ecNumber>
    </recommendedName>
</protein>
<evidence type="ECO:0000313" key="8">
    <source>
        <dbReference type="Proteomes" id="UP000679179"/>
    </source>
</evidence>
<dbReference type="InterPro" id="IPR024434">
    <property type="entry name" value="TSCPD_dom"/>
</dbReference>
<keyword evidence="8" id="KW-1185">Reference proteome</keyword>
<gene>
    <name evidence="7" type="ORF">CPJCM30710_13340</name>
</gene>
<dbReference type="NCBIfam" id="TIGR03905">
    <property type="entry name" value="TIGR03905_4_Cys"/>
    <property type="match status" value="1"/>
</dbReference>
<dbReference type="Proteomes" id="UP000679179">
    <property type="component" value="Unassembled WGS sequence"/>
</dbReference>
<organism evidence="7 8">
    <name type="scientific">Clostridium polyendosporum</name>
    <dbReference type="NCBI Taxonomy" id="69208"/>
    <lineage>
        <taxon>Bacteria</taxon>
        <taxon>Bacillati</taxon>
        <taxon>Bacillota</taxon>
        <taxon>Clostridia</taxon>
        <taxon>Eubacteriales</taxon>
        <taxon>Clostridiaceae</taxon>
        <taxon>Clostridium</taxon>
    </lineage>
</organism>
<dbReference type="AlphaFoldDB" id="A0A919VLJ7"/>
<keyword evidence="3" id="KW-0237">DNA synthesis</keyword>
<evidence type="ECO:0000256" key="2">
    <source>
        <dbReference type="ARBA" id="ARBA00012274"/>
    </source>
</evidence>
<sequence>MYSFKTTGVCSKQIDFQVINNKVKNVSFTAGCSGNLKGLSALIEGMEINDAINRLKGITCGNRETSCPDQLSKALEQYINKQC</sequence>
<reference evidence="7" key="1">
    <citation type="submission" date="2021-03" db="EMBL/GenBank/DDBJ databases">
        <title>Taxonomic study of Clostridium polyendosporum from meadow-gley soil under rice.</title>
        <authorList>
            <person name="Kobayashi H."/>
            <person name="Tanizawa Y."/>
            <person name="Yagura M."/>
        </authorList>
    </citation>
    <scope>NUCLEOTIDE SEQUENCE</scope>
    <source>
        <strain evidence="7">JCM 30710</strain>
    </source>
</reference>
<feature type="domain" description="TSCPD" evidence="6">
    <location>
        <begin position="5"/>
        <end position="78"/>
    </location>
</feature>